<accession>A0A485K8U6</accession>
<dbReference type="OrthoDB" id="79642at2759"/>
<dbReference type="Pfam" id="PF02214">
    <property type="entry name" value="BTB_2"/>
    <property type="match status" value="1"/>
</dbReference>
<evidence type="ECO:0000313" key="2">
    <source>
        <dbReference type="EMBL" id="KAF0716130.1"/>
    </source>
</evidence>
<dbReference type="InterPro" id="IPR011333">
    <property type="entry name" value="SKP1/BTB/POZ_sf"/>
</dbReference>
<feature type="domain" description="BTB" evidence="1">
    <location>
        <begin position="66"/>
        <end position="135"/>
    </location>
</feature>
<dbReference type="EMBL" id="CAADRA010000454">
    <property type="protein sequence ID" value="VFT80192.1"/>
    <property type="molecule type" value="Genomic_DNA"/>
</dbReference>
<evidence type="ECO:0000259" key="1">
    <source>
        <dbReference type="PROSITE" id="PS50097"/>
    </source>
</evidence>
<dbReference type="GO" id="GO:0051260">
    <property type="term" value="P:protein homooligomerization"/>
    <property type="evidence" value="ECO:0007669"/>
    <property type="project" value="InterPro"/>
</dbReference>
<dbReference type="AlphaFoldDB" id="A0A485K8U6"/>
<dbReference type="EMBL" id="VJMH01000454">
    <property type="protein sequence ID" value="KAF0716130.1"/>
    <property type="molecule type" value="Genomic_DNA"/>
</dbReference>
<gene>
    <name evidence="3" type="primary">Aste57867_3012</name>
    <name evidence="2" type="ORF">As57867_003003</name>
    <name evidence="3" type="ORF">ASTE57867_3012</name>
</gene>
<evidence type="ECO:0000313" key="4">
    <source>
        <dbReference type="Proteomes" id="UP000332933"/>
    </source>
</evidence>
<dbReference type="SUPFAM" id="SSF54695">
    <property type="entry name" value="POZ domain"/>
    <property type="match status" value="1"/>
</dbReference>
<dbReference type="InterPro" id="IPR003131">
    <property type="entry name" value="T1-type_BTB"/>
</dbReference>
<keyword evidence="4" id="KW-1185">Reference proteome</keyword>
<dbReference type="CDD" id="cd18316">
    <property type="entry name" value="BTB_POZ_KCTD-like"/>
    <property type="match status" value="1"/>
</dbReference>
<dbReference type="Proteomes" id="UP000332933">
    <property type="component" value="Unassembled WGS sequence"/>
</dbReference>
<evidence type="ECO:0000313" key="3">
    <source>
        <dbReference type="EMBL" id="VFT80192.1"/>
    </source>
</evidence>
<dbReference type="Gene3D" id="3.30.710.10">
    <property type="entry name" value="Potassium Channel Kv1.1, Chain A"/>
    <property type="match status" value="1"/>
</dbReference>
<dbReference type="PROSITE" id="PS50097">
    <property type="entry name" value="BTB"/>
    <property type="match status" value="1"/>
</dbReference>
<dbReference type="InterPro" id="IPR000210">
    <property type="entry name" value="BTB/POZ_dom"/>
</dbReference>
<name>A0A485K8U6_9STRA</name>
<proteinExistence type="predicted"/>
<reference evidence="2" key="2">
    <citation type="submission" date="2019-06" db="EMBL/GenBank/DDBJ databases">
        <title>Genomics analysis of Aphanomyces spp. identifies a new class of oomycete effector associated with host adaptation.</title>
        <authorList>
            <person name="Gaulin E."/>
        </authorList>
    </citation>
    <scope>NUCLEOTIDE SEQUENCE</scope>
    <source>
        <strain evidence="2">CBS 578.67</strain>
    </source>
</reference>
<reference evidence="3 4" key="1">
    <citation type="submission" date="2019-03" db="EMBL/GenBank/DDBJ databases">
        <authorList>
            <person name="Gaulin E."/>
            <person name="Dumas B."/>
        </authorList>
    </citation>
    <scope>NUCLEOTIDE SEQUENCE [LARGE SCALE GENOMIC DNA]</scope>
    <source>
        <strain evidence="3">CBS 568.67</strain>
    </source>
</reference>
<protein>
    <submittedName>
        <fullName evidence="3">Aste57867_3012 protein</fullName>
    </submittedName>
</protein>
<organism evidence="3 4">
    <name type="scientific">Aphanomyces stellatus</name>
    <dbReference type="NCBI Taxonomy" id="120398"/>
    <lineage>
        <taxon>Eukaryota</taxon>
        <taxon>Sar</taxon>
        <taxon>Stramenopiles</taxon>
        <taxon>Oomycota</taxon>
        <taxon>Saprolegniomycetes</taxon>
        <taxon>Saprolegniales</taxon>
        <taxon>Verrucalvaceae</taxon>
        <taxon>Aphanomyces</taxon>
    </lineage>
</organism>
<sequence length="239" mass="26433">MKSPIDAFKTIATFLAGANEAMEQGAASLTEDIAAMDARERQINAKEAKWLVLEQQIQTNSATASDVVALDVGGTLFKVPKEILLSMEGSYFHCLLGSGHWKPDTANDAYFLDLDPTTFPRVMEFLRTGTLHMDGLSKSQQGQLHRSMEYLQLINKADAVPTNLPTNELTWNTDMGSEHVIISRNKKELSMDPLKVVFGDMPVTEFRVQVNALDGGTMLASACLRWSRCFAPREATTFV</sequence>